<dbReference type="OrthoDB" id="267048at2759"/>
<gene>
    <name evidence="5" type="ORF">Ocin01_17776</name>
</gene>
<dbReference type="AlphaFoldDB" id="A0A1D2M7F4"/>
<dbReference type="GO" id="GO:0003723">
    <property type="term" value="F:RNA binding"/>
    <property type="evidence" value="ECO:0007669"/>
    <property type="project" value="UniProtKB-UniRule"/>
</dbReference>
<keyword evidence="3" id="KW-0812">Transmembrane</keyword>
<proteinExistence type="predicted"/>
<dbReference type="SUPFAM" id="SSF54928">
    <property type="entry name" value="RNA-binding domain, RBD"/>
    <property type="match status" value="1"/>
</dbReference>
<evidence type="ECO:0000256" key="1">
    <source>
        <dbReference type="ARBA" id="ARBA00022884"/>
    </source>
</evidence>
<dbReference type="InterPro" id="IPR000504">
    <property type="entry name" value="RRM_dom"/>
</dbReference>
<dbReference type="Pfam" id="PF00076">
    <property type="entry name" value="RRM_1"/>
    <property type="match status" value="1"/>
</dbReference>
<dbReference type="Gene3D" id="3.30.70.330">
    <property type="match status" value="1"/>
</dbReference>
<evidence type="ECO:0000256" key="3">
    <source>
        <dbReference type="SAM" id="Phobius"/>
    </source>
</evidence>
<dbReference type="Proteomes" id="UP000094527">
    <property type="component" value="Unassembled WGS sequence"/>
</dbReference>
<accession>A0A1D2M7F4</accession>
<dbReference type="STRING" id="48709.A0A1D2M7F4"/>
<keyword evidence="3" id="KW-1133">Transmembrane helix</keyword>
<name>A0A1D2M7F4_ORCCI</name>
<dbReference type="EMBL" id="LJIJ01003070">
    <property type="protein sequence ID" value="ODM88906.1"/>
    <property type="molecule type" value="Genomic_DNA"/>
</dbReference>
<evidence type="ECO:0000259" key="4">
    <source>
        <dbReference type="PROSITE" id="PS50102"/>
    </source>
</evidence>
<evidence type="ECO:0000313" key="6">
    <source>
        <dbReference type="Proteomes" id="UP000094527"/>
    </source>
</evidence>
<dbReference type="InterPro" id="IPR035979">
    <property type="entry name" value="RBD_domain_sf"/>
</dbReference>
<keyword evidence="1 2" id="KW-0694">RNA-binding</keyword>
<keyword evidence="3" id="KW-0472">Membrane</keyword>
<sequence length="102" mass="11908">VINGDTFGAAGELPDPDSIKMFVGQVPKHMNETELRDLFEQFGRVYQINVLRDKVTKQSKGKIHLSYAYIINCSCIPLPFHFTLLVFWGEKDEMRREWLELF</sequence>
<protein>
    <submittedName>
        <fullName evidence="5">CUGBP Elav-like family member 1-A</fullName>
    </submittedName>
</protein>
<reference evidence="5 6" key="1">
    <citation type="journal article" date="2016" name="Genome Biol. Evol.">
        <title>Gene Family Evolution Reflects Adaptation to Soil Environmental Stressors in the Genome of the Collembolan Orchesella cincta.</title>
        <authorList>
            <person name="Faddeeva-Vakhrusheva A."/>
            <person name="Derks M.F."/>
            <person name="Anvar S.Y."/>
            <person name="Agamennone V."/>
            <person name="Suring W."/>
            <person name="Smit S."/>
            <person name="van Straalen N.M."/>
            <person name="Roelofs D."/>
        </authorList>
    </citation>
    <scope>NUCLEOTIDE SEQUENCE [LARGE SCALE GENOMIC DNA]</scope>
    <source>
        <tissue evidence="5">Mixed pool</tissue>
    </source>
</reference>
<dbReference type="PROSITE" id="PS50102">
    <property type="entry name" value="RRM"/>
    <property type="match status" value="1"/>
</dbReference>
<dbReference type="SMART" id="SM00360">
    <property type="entry name" value="RRM"/>
    <property type="match status" value="1"/>
</dbReference>
<feature type="domain" description="RRM" evidence="4">
    <location>
        <begin position="19"/>
        <end position="67"/>
    </location>
</feature>
<evidence type="ECO:0000256" key="2">
    <source>
        <dbReference type="PROSITE-ProRule" id="PRU00176"/>
    </source>
</evidence>
<comment type="caution">
    <text evidence="5">The sequence shown here is derived from an EMBL/GenBank/DDBJ whole genome shotgun (WGS) entry which is preliminary data.</text>
</comment>
<evidence type="ECO:0000313" key="5">
    <source>
        <dbReference type="EMBL" id="ODM88906.1"/>
    </source>
</evidence>
<feature type="transmembrane region" description="Helical" evidence="3">
    <location>
        <begin position="67"/>
        <end position="88"/>
    </location>
</feature>
<feature type="non-terminal residue" evidence="5">
    <location>
        <position position="1"/>
    </location>
</feature>
<keyword evidence="6" id="KW-1185">Reference proteome</keyword>
<organism evidence="5 6">
    <name type="scientific">Orchesella cincta</name>
    <name type="common">Springtail</name>
    <name type="synonym">Podura cincta</name>
    <dbReference type="NCBI Taxonomy" id="48709"/>
    <lineage>
        <taxon>Eukaryota</taxon>
        <taxon>Metazoa</taxon>
        <taxon>Ecdysozoa</taxon>
        <taxon>Arthropoda</taxon>
        <taxon>Hexapoda</taxon>
        <taxon>Collembola</taxon>
        <taxon>Entomobryomorpha</taxon>
        <taxon>Entomobryoidea</taxon>
        <taxon>Orchesellidae</taxon>
        <taxon>Orchesellinae</taxon>
        <taxon>Orchesella</taxon>
    </lineage>
</organism>
<dbReference type="InterPro" id="IPR012677">
    <property type="entry name" value="Nucleotide-bd_a/b_plait_sf"/>
</dbReference>